<proteinExistence type="predicted"/>
<reference evidence="1 2" key="1">
    <citation type="submission" date="2016-10" db="EMBL/GenBank/DDBJ databases">
        <authorList>
            <person name="de Groot N.N."/>
        </authorList>
    </citation>
    <scope>NUCLEOTIDE SEQUENCE [LARGE SCALE GENOMIC DNA]</scope>
    <source>
        <strain evidence="1 2">R5</strain>
    </source>
</reference>
<accession>A0A1G7I6D2</accession>
<evidence type="ECO:0000313" key="1">
    <source>
        <dbReference type="EMBL" id="SDF08287.1"/>
    </source>
</evidence>
<gene>
    <name evidence="1" type="ORF">SAMN05216337_104418</name>
</gene>
<dbReference type="RefSeq" id="WP_092088628.1">
    <property type="nucleotide sequence ID" value="NZ_FMZW01000044.1"/>
</dbReference>
<protein>
    <recommendedName>
        <fullName evidence="3">Peptidase M48 domain-containing protein</fullName>
    </recommendedName>
</protein>
<dbReference type="Proteomes" id="UP000199245">
    <property type="component" value="Unassembled WGS sequence"/>
</dbReference>
<evidence type="ECO:0000313" key="2">
    <source>
        <dbReference type="Proteomes" id="UP000199245"/>
    </source>
</evidence>
<name>A0A1G7I6D2_9BRAD</name>
<dbReference type="EMBL" id="FMZW01000044">
    <property type="protein sequence ID" value="SDF08287.1"/>
    <property type="molecule type" value="Genomic_DNA"/>
</dbReference>
<organism evidence="1 2">
    <name type="scientific">Bradyrhizobium brasilense</name>
    <dbReference type="NCBI Taxonomy" id="1419277"/>
    <lineage>
        <taxon>Bacteria</taxon>
        <taxon>Pseudomonadati</taxon>
        <taxon>Pseudomonadota</taxon>
        <taxon>Alphaproteobacteria</taxon>
        <taxon>Hyphomicrobiales</taxon>
        <taxon>Nitrobacteraceae</taxon>
        <taxon>Bradyrhizobium</taxon>
    </lineage>
</organism>
<dbReference type="AlphaFoldDB" id="A0A1G7I6D2"/>
<evidence type="ECO:0008006" key="3">
    <source>
        <dbReference type="Google" id="ProtNLM"/>
    </source>
</evidence>
<sequence>MLFANMTGEPVGKGSARTRRDALLCDILADFRRAFPDLLFELDEGSATVNAQAFIRGNDRVVRIYGGLAYHAAMNADGLVFALLHEVGHHLSKGGRLAANSELGCECAADRWILATGAARLRKRTGRTLSIERAVSSIEQLTALAACCLGARKRGPSVCWADHWPRRKRVLVRPEAAPAIPRCYLSEFLRLNQIAQRETTNGCATSRRQRSRC</sequence>